<name>A0A518JU79_9BACT</name>
<proteinExistence type="predicted"/>
<keyword evidence="2" id="KW-1185">Reference proteome</keyword>
<dbReference type="EMBL" id="CP036348">
    <property type="protein sequence ID" value="QDV69107.1"/>
    <property type="molecule type" value="Genomic_DNA"/>
</dbReference>
<dbReference type="KEGG" id="rcf:Poly24_28210"/>
<evidence type="ECO:0000313" key="1">
    <source>
        <dbReference type="EMBL" id="QDV69107.1"/>
    </source>
</evidence>
<dbReference type="Proteomes" id="UP000315082">
    <property type="component" value="Chromosome"/>
</dbReference>
<protein>
    <submittedName>
        <fullName evidence="1">Uncharacterized protein</fullName>
    </submittedName>
</protein>
<dbReference type="AlphaFoldDB" id="A0A518JU79"/>
<organism evidence="1 2">
    <name type="scientific">Rosistilla carotiformis</name>
    <dbReference type="NCBI Taxonomy" id="2528017"/>
    <lineage>
        <taxon>Bacteria</taxon>
        <taxon>Pseudomonadati</taxon>
        <taxon>Planctomycetota</taxon>
        <taxon>Planctomycetia</taxon>
        <taxon>Pirellulales</taxon>
        <taxon>Pirellulaceae</taxon>
        <taxon>Rosistilla</taxon>
    </lineage>
</organism>
<reference evidence="1 2" key="1">
    <citation type="submission" date="2019-02" db="EMBL/GenBank/DDBJ databases">
        <title>Deep-cultivation of Planctomycetes and their phenomic and genomic characterization uncovers novel biology.</title>
        <authorList>
            <person name="Wiegand S."/>
            <person name="Jogler M."/>
            <person name="Boedeker C."/>
            <person name="Pinto D."/>
            <person name="Vollmers J."/>
            <person name="Rivas-Marin E."/>
            <person name="Kohn T."/>
            <person name="Peeters S.H."/>
            <person name="Heuer A."/>
            <person name="Rast P."/>
            <person name="Oberbeckmann S."/>
            <person name="Bunk B."/>
            <person name="Jeske O."/>
            <person name="Meyerdierks A."/>
            <person name="Storesund J.E."/>
            <person name="Kallscheuer N."/>
            <person name="Luecker S."/>
            <person name="Lage O.M."/>
            <person name="Pohl T."/>
            <person name="Merkel B.J."/>
            <person name="Hornburger P."/>
            <person name="Mueller R.-W."/>
            <person name="Bruemmer F."/>
            <person name="Labrenz M."/>
            <person name="Spormann A.M."/>
            <person name="Op den Camp H."/>
            <person name="Overmann J."/>
            <person name="Amann R."/>
            <person name="Jetten M.S.M."/>
            <person name="Mascher T."/>
            <person name="Medema M.H."/>
            <person name="Devos D.P."/>
            <person name="Kaster A.-K."/>
            <person name="Ovreas L."/>
            <person name="Rohde M."/>
            <person name="Galperin M.Y."/>
            <person name="Jogler C."/>
        </authorList>
    </citation>
    <scope>NUCLEOTIDE SEQUENCE [LARGE SCALE GENOMIC DNA]</scope>
    <source>
        <strain evidence="1 2">Poly24</strain>
    </source>
</reference>
<evidence type="ECO:0000313" key="2">
    <source>
        <dbReference type="Proteomes" id="UP000315082"/>
    </source>
</evidence>
<sequence length="82" mass="9068">MKGCLDDERATHEDGDEFNGQLRRSISRKLGESRRAAWITTKLMLNGEQAAMRYSRAIQAAQAPKAWGVAHAVKLKDSLLAA</sequence>
<gene>
    <name evidence="1" type="ORF">Poly24_28210</name>
</gene>
<accession>A0A518JU79</accession>